<dbReference type="GO" id="GO:0032389">
    <property type="term" value="C:MutLalpha complex"/>
    <property type="evidence" value="ECO:0007669"/>
    <property type="project" value="TreeGrafter"/>
</dbReference>
<dbReference type="Gene3D" id="3.30.565.10">
    <property type="entry name" value="Histidine kinase-like ATPase, C-terminal domain"/>
    <property type="match status" value="1"/>
</dbReference>
<dbReference type="FunFam" id="3.30.565.10:FF:000003">
    <property type="entry name" value="DNA mismatch repair endonuclease MutL"/>
    <property type="match status" value="1"/>
</dbReference>
<dbReference type="GO" id="GO:0005524">
    <property type="term" value="F:ATP binding"/>
    <property type="evidence" value="ECO:0007669"/>
    <property type="project" value="InterPro"/>
</dbReference>
<dbReference type="SUPFAM" id="SSF55874">
    <property type="entry name" value="ATPase domain of HSP90 chaperone/DNA topoisomerase II/histidine kinase"/>
    <property type="match status" value="1"/>
</dbReference>
<dbReference type="Gene3D" id="3.30.230.10">
    <property type="match status" value="1"/>
</dbReference>
<dbReference type="SUPFAM" id="SSF54211">
    <property type="entry name" value="Ribosomal protein S5 domain 2-like"/>
    <property type="match status" value="1"/>
</dbReference>
<proteinExistence type="inferred from homology"/>
<dbReference type="EMBL" id="HBHQ01000477">
    <property type="protein sequence ID" value="CAD9808478.1"/>
    <property type="molecule type" value="Transcribed_RNA"/>
</dbReference>
<sequence length="961" mass="104902">MDDSINNTSNRIEALPKDVVDRIAAGEVVQRPASVAKELLENSLDAQATRIEVQCQRGGLSLLSVSDNGCGMASIDLPLAATRFATSKLHSFSDLKQIRTFGFRGEALASASLVGKLTIVSKQKHKNSVAVAAYMCCYNTNTTANNKNTPKPCAGTVGTTVKVTDLFYNTPSRLRVFSKYPAEEYNRVLAIAQRYAIQTASRGVSISCRKTKSSPCDLNTQSIPSLKVLQTHHHTQSSISPQSRSNPIRVPNKLQKEQVTRDVIGHIFGSSVAKQLVLFESQEGDVEAVDRASLESMQTLQRESNKDGDGGVNGTVCLSIAEGNTVDSSSTELEKMLGNGTQEYAFAYRAHGLVTREATALVASGAFILFINDRLVECGALKRSIEAIYAQTSGSSGNTKNKPFVYLHLELPGCHVDVNVHPTKNNVAILHEDRLCHVICQSLHDLLVGGTTVQKSFPTQTLLTPTPKSNNNNNNNSQTQTLTTTPPLGQPSQLLESDNDNEDDEDTIDTEEASPDKSGRSHGSVSRKRKIDIPATATTTATTTTAKRAYNPSRLVRTSKAAPAGALEPFLVSKLSLSQASTATTPLSKQSTLSSPSQRSSSGMDGDSNIIIMEHTEMCEFYNMSSNQKSVDLSVPGAFASICRCQVERGTVATNNNNNAKKQYFRPKKVVPTQCAYSSIQDLRAQVTKRSSMSLSKLLREAVHVGALSRRRSLWQCGTDLVMVNHYDLARELFYQLALARFGEPQIASLGGRINVKVVLEQALQCEEDASTLLDTQKDGGDENDDDDASFLLLKASETNSELAQQAADCLEDKAEMLKEYYGISLESCCGTNGDNDRVLYLTGLPVLLEGHTPSPHALSIFLLRLATEVDWSEEESCFNGICTELAYFYAELVYTVSSPRHETDEIQRIPLLDEAATKALRHELFPAISYLLVPPKEFETDGTISRLAELSKLYKVFERC</sequence>
<feature type="region of interest" description="Disordered" evidence="7">
    <location>
        <begin position="583"/>
        <end position="607"/>
    </location>
</feature>
<dbReference type="PANTHER" id="PTHR10073">
    <property type="entry name" value="DNA MISMATCH REPAIR PROTEIN MLH, PMS, MUTL"/>
    <property type="match status" value="1"/>
</dbReference>
<feature type="domain" description="DNA mismatch repair protein S5" evidence="8">
    <location>
        <begin position="264"/>
        <end position="448"/>
    </location>
</feature>
<keyword evidence="5" id="KW-0234">DNA repair</keyword>
<dbReference type="InterPro" id="IPR038973">
    <property type="entry name" value="MutL/Mlh/Pms-like"/>
</dbReference>
<feature type="compositionally biased region" description="Low complexity" evidence="7">
    <location>
        <begin position="585"/>
        <end position="602"/>
    </location>
</feature>
<gene>
    <name evidence="9" type="ORF">ASEP1449_LOCUS300</name>
    <name evidence="10" type="ORF">ASEP1449_LOCUS301</name>
</gene>
<dbReference type="InterPro" id="IPR014762">
    <property type="entry name" value="DNA_mismatch_repair_CS"/>
</dbReference>
<dbReference type="InterPro" id="IPR014721">
    <property type="entry name" value="Ribsml_uS5_D2-typ_fold_subgr"/>
</dbReference>
<evidence type="ECO:0000256" key="6">
    <source>
        <dbReference type="ARBA" id="ARBA00023242"/>
    </source>
</evidence>
<evidence type="ECO:0000256" key="2">
    <source>
        <dbReference type="ARBA" id="ARBA00004229"/>
    </source>
</evidence>
<dbReference type="InterPro" id="IPR036890">
    <property type="entry name" value="HATPase_C_sf"/>
</dbReference>
<dbReference type="EMBL" id="HBHQ01000478">
    <property type="protein sequence ID" value="CAD9808479.1"/>
    <property type="molecule type" value="Transcribed_RNA"/>
</dbReference>
<evidence type="ECO:0000256" key="7">
    <source>
        <dbReference type="SAM" id="MobiDB-lite"/>
    </source>
</evidence>
<dbReference type="InterPro" id="IPR013507">
    <property type="entry name" value="DNA_mismatch_S5_2-like"/>
</dbReference>
<dbReference type="GO" id="GO:0030983">
    <property type="term" value="F:mismatched DNA binding"/>
    <property type="evidence" value="ECO:0007669"/>
    <property type="project" value="InterPro"/>
</dbReference>
<organism evidence="9">
    <name type="scientific">Attheya septentrionalis</name>
    <dbReference type="NCBI Taxonomy" id="420275"/>
    <lineage>
        <taxon>Eukaryota</taxon>
        <taxon>Sar</taxon>
        <taxon>Stramenopiles</taxon>
        <taxon>Ochrophyta</taxon>
        <taxon>Bacillariophyta</taxon>
        <taxon>Coscinodiscophyceae</taxon>
        <taxon>Chaetocerotophycidae</taxon>
        <taxon>Chaetocerotales</taxon>
        <taxon>Attheyaceae</taxon>
        <taxon>Attheya</taxon>
    </lineage>
</organism>
<evidence type="ECO:0000256" key="5">
    <source>
        <dbReference type="ARBA" id="ARBA00023204"/>
    </source>
</evidence>
<reference evidence="9" key="1">
    <citation type="submission" date="2021-01" db="EMBL/GenBank/DDBJ databases">
        <authorList>
            <person name="Corre E."/>
            <person name="Pelletier E."/>
            <person name="Niang G."/>
            <person name="Scheremetjew M."/>
            <person name="Finn R."/>
            <person name="Kale V."/>
            <person name="Holt S."/>
            <person name="Cochrane G."/>
            <person name="Meng A."/>
            <person name="Brown T."/>
            <person name="Cohen L."/>
        </authorList>
    </citation>
    <scope>NUCLEOTIDE SEQUENCE</scope>
    <source>
        <strain evidence="9">CCMP2084</strain>
    </source>
</reference>
<feature type="region of interest" description="Disordered" evidence="7">
    <location>
        <begin position="460"/>
        <end position="554"/>
    </location>
</feature>
<dbReference type="GO" id="GO:0016887">
    <property type="term" value="F:ATP hydrolysis activity"/>
    <property type="evidence" value="ECO:0007669"/>
    <property type="project" value="InterPro"/>
</dbReference>
<dbReference type="GO" id="GO:0009507">
    <property type="term" value="C:chloroplast"/>
    <property type="evidence" value="ECO:0007669"/>
    <property type="project" value="UniProtKB-SubCell"/>
</dbReference>
<comment type="subcellular location">
    <subcellularLocation>
        <location evidence="1">Nucleus</location>
    </subcellularLocation>
    <subcellularLocation>
        <location evidence="2">Plastid</location>
        <location evidence="2">Chloroplast</location>
    </subcellularLocation>
</comment>
<feature type="compositionally biased region" description="Acidic residues" evidence="7">
    <location>
        <begin position="497"/>
        <end position="513"/>
    </location>
</feature>
<evidence type="ECO:0000256" key="3">
    <source>
        <dbReference type="ARBA" id="ARBA00006082"/>
    </source>
</evidence>
<dbReference type="InterPro" id="IPR002099">
    <property type="entry name" value="MutL/Mlh/PMS"/>
</dbReference>
<dbReference type="Pfam" id="PF01119">
    <property type="entry name" value="DNA_mis_repair"/>
    <property type="match status" value="1"/>
</dbReference>
<evidence type="ECO:0000256" key="1">
    <source>
        <dbReference type="ARBA" id="ARBA00004123"/>
    </source>
</evidence>
<dbReference type="InterPro" id="IPR020568">
    <property type="entry name" value="Ribosomal_Su5_D2-typ_SF"/>
</dbReference>
<dbReference type="InterPro" id="IPR032189">
    <property type="entry name" value="Mlh1_C"/>
</dbReference>
<accession>A0A6T7F1S0</accession>
<protein>
    <recommendedName>
        <fullName evidence="8">DNA mismatch repair protein S5 domain-containing protein</fullName>
    </recommendedName>
</protein>
<dbReference type="Pfam" id="PF13589">
    <property type="entry name" value="HATPase_c_3"/>
    <property type="match status" value="1"/>
</dbReference>
<dbReference type="GO" id="GO:0006298">
    <property type="term" value="P:mismatch repair"/>
    <property type="evidence" value="ECO:0007669"/>
    <property type="project" value="InterPro"/>
</dbReference>
<dbReference type="PANTHER" id="PTHR10073:SF12">
    <property type="entry name" value="DNA MISMATCH REPAIR PROTEIN MLH1"/>
    <property type="match status" value="1"/>
</dbReference>
<dbReference type="CDD" id="cd16926">
    <property type="entry name" value="HATPase_MutL-MLH-PMS-like"/>
    <property type="match status" value="1"/>
</dbReference>
<keyword evidence="6" id="KW-0539">Nucleus</keyword>
<dbReference type="SMART" id="SM01340">
    <property type="entry name" value="DNA_mis_repair"/>
    <property type="match status" value="1"/>
</dbReference>
<dbReference type="NCBIfam" id="TIGR00585">
    <property type="entry name" value="mutl"/>
    <property type="match status" value="1"/>
</dbReference>
<dbReference type="Pfam" id="PF16413">
    <property type="entry name" value="Mlh1_C"/>
    <property type="match status" value="1"/>
</dbReference>
<evidence type="ECO:0000256" key="4">
    <source>
        <dbReference type="ARBA" id="ARBA00022763"/>
    </source>
</evidence>
<comment type="similarity">
    <text evidence="3">Belongs to the DNA mismatch repair MutL/HexB family.</text>
</comment>
<feature type="compositionally biased region" description="Low complexity" evidence="7">
    <location>
        <begin position="535"/>
        <end position="546"/>
    </location>
</feature>
<keyword evidence="4" id="KW-0227">DNA damage</keyword>
<evidence type="ECO:0000313" key="10">
    <source>
        <dbReference type="EMBL" id="CAD9808479.1"/>
    </source>
</evidence>
<dbReference type="GO" id="GO:0140664">
    <property type="term" value="F:ATP-dependent DNA damage sensor activity"/>
    <property type="evidence" value="ECO:0007669"/>
    <property type="project" value="InterPro"/>
</dbReference>
<dbReference type="AlphaFoldDB" id="A0A6T7F1S0"/>
<name>A0A6T7F1S0_9STRA</name>
<feature type="compositionally biased region" description="Low complexity" evidence="7">
    <location>
        <begin position="461"/>
        <end position="495"/>
    </location>
</feature>
<dbReference type="PROSITE" id="PS00058">
    <property type="entry name" value="DNA_MISMATCH_REPAIR_1"/>
    <property type="match status" value="1"/>
</dbReference>
<evidence type="ECO:0000259" key="8">
    <source>
        <dbReference type="SMART" id="SM01340"/>
    </source>
</evidence>
<evidence type="ECO:0000313" key="9">
    <source>
        <dbReference type="EMBL" id="CAD9808478.1"/>
    </source>
</evidence>